<evidence type="ECO:0000313" key="2">
    <source>
        <dbReference type="EMBL" id="TKA26085.1"/>
    </source>
</evidence>
<evidence type="ECO:0000256" key="1">
    <source>
        <dbReference type="SAM" id="MobiDB-lite"/>
    </source>
</evidence>
<sequence length="135" mass="15571">MSPGDEEDFAMAKRQRATVDDGVQGRSEKRLTQVSAGPAIERRTTRSSKGNMTTTARNAVLEITDLVQRVFLLVSPTHLLGHQRILLAKKLHTFSGFSLRMLQNHLEKKYQRKAFYEETSIWLHDMVMPSEEKWR</sequence>
<comment type="caution">
    <text evidence="2">The sequence shown here is derived from an EMBL/GenBank/DDBJ whole genome shotgun (WGS) entry which is preliminary data.</text>
</comment>
<protein>
    <submittedName>
        <fullName evidence="2">Uncharacterized protein</fullName>
    </submittedName>
</protein>
<gene>
    <name evidence="2" type="ORF">B0A50_04581</name>
</gene>
<keyword evidence="3" id="KW-1185">Reference proteome</keyword>
<accession>A0A4U0TW54</accession>
<dbReference type="Proteomes" id="UP000308549">
    <property type="component" value="Unassembled WGS sequence"/>
</dbReference>
<dbReference type="EMBL" id="NAJL01000030">
    <property type="protein sequence ID" value="TKA26085.1"/>
    <property type="molecule type" value="Genomic_DNA"/>
</dbReference>
<name>A0A4U0TW54_9PEZI</name>
<evidence type="ECO:0000313" key="3">
    <source>
        <dbReference type="Proteomes" id="UP000308549"/>
    </source>
</evidence>
<reference evidence="2 3" key="1">
    <citation type="submission" date="2017-03" db="EMBL/GenBank/DDBJ databases">
        <title>Genomes of endolithic fungi from Antarctica.</title>
        <authorList>
            <person name="Coleine C."/>
            <person name="Masonjones S."/>
            <person name="Stajich J.E."/>
        </authorList>
    </citation>
    <scope>NUCLEOTIDE SEQUENCE [LARGE SCALE GENOMIC DNA]</scope>
    <source>
        <strain evidence="2 3">CCFEE 6315</strain>
    </source>
</reference>
<feature type="region of interest" description="Disordered" evidence="1">
    <location>
        <begin position="1"/>
        <end position="54"/>
    </location>
</feature>
<dbReference type="AlphaFoldDB" id="A0A4U0TW54"/>
<proteinExistence type="predicted"/>
<organism evidence="2 3">
    <name type="scientific">Salinomyces thailandicus</name>
    <dbReference type="NCBI Taxonomy" id="706561"/>
    <lineage>
        <taxon>Eukaryota</taxon>
        <taxon>Fungi</taxon>
        <taxon>Dikarya</taxon>
        <taxon>Ascomycota</taxon>
        <taxon>Pezizomycotina</taxon>
        <taxon>Dothideomycetes</taxon>
        <taxon>Dothideomycetidae</taxon>
        <taxon>Mycosphaerellales</taxon>
        <taxon>Teratosphaeriaceae</taxon>
        <taxon>Salinomyces</taxon>
    </lineage>
</organism>